<dbReference type="Proteomes" id="UP000606172">
    <property type="component" value="Unassembled WGS sequence"/>
</dbReference>
<evidence type="ECO:0008006" key="4">
    <source>
        <dbReference type="Google" id="ProtNLM"/>
    </source>
</evidence>
<dbReference type="AlphaFoldDB" id="A0A919VAX9"/>
<sequence>MTGHPALFVTLTAPSFGTVHTQRAKDGTARPCHPRRNTAPCPHGKPASCTVRHTDDDPRIGEPLCSDCYHYSGSVLFNALAPELWRRLTMAVRRHLARTAGLTPKALGRHLVVSFAKVAEFQKRGVVHFHAVIRLDGPDGPDSPPPPWGTVEALDNAVRHAVHAVSTMTPAFDDIPSRPLVWGRQVDLRPIAADGDLTSTAVASYVAKYATKAAESTGTLDRRIHPLEDLTTLDLRDHPRRLIAECIRLSAFEPLAHLRLAEWALMLGYRGHFSTKSRRYSITFGAIRAERADFRKNDDITTGRLPLLDDDIPLKIATWTYAGQGLSPGKRLLAAALATTAARGGR</sequence>
<feature type="region of interest" description="Disordered" evidence="1">
    <location>
        <begin position="22"/>
        <end position="48"/>
    </location>
</feature>
<reference evidence="2" key="1">
    <citation type="submission" date="2021-01" db="EMBL/GenBank/DDBJ databases">
        <title>Whole genome shotgun sequence of Sinosporangium siamense NBRC 109515.</title>
        <authorList>
            <person name="Komaki H."/>
            <person name="Tamura T."/>
        </authorList>
    </citation>
    <scope>NUCLEOTIDE SEQUENCE</scope>
    <source>
        <strain evidence="2">NBRC 109515</strain>
    </source>
</reference>
<evidence type="ECO:0000313" key="2">
    <source>
        <dbReference type="EMBL" id="GII96873.1"/>
    </source>
</evidence>
<dbReference type="InterPro" id="IPR046828">
    <property type="entry name" value="RepSA"/>
</dbReference>
<organism evidence="2 3">
    <name type="scientific">Sinosporangium siamense</name>
    <dbReference type="NCBI Taxonomy" id="1367973"/>
    <lineage>
        <taxon>Bacteria</taxon>
        <taxon>Bacillati</taxon>
        <taxon>Actinomycetota</taxon>
        <taxon>Actinomycetes</taxon>
        <taxon>Streptosporangiales</taxon>
        <taxon>Streptosporangiaceae</taxon>
        <taxon>Sinosporangium</taxon>
    </lineage>
</organism>
<comment type="caution">
    <text evidence="2">The sequence shown here is derived from an EMBL/GenBank/DDBJ whole genome shotgun (WGS) entry which is preliminary data.</text>
</comment>
<gene>
    <name evidence="2" type="ORF">Ssi02_71040</name>
</gene>
<dbReference type="Pfam" id="PF20199">
    <property type="entry name" value="RepSA"/>
    <property type="match status" value="1"/>
</dbReference>
<dbReference type="RefSeq" id="WP_204032054.1">
    <property type="nucleotide sequence ID" value="NZ_BOOW01000051.1"/>
</dbReference>
<evidence type="ECO:0000313" key="3">
    <source>
        <dbReference type="Proteomes" id="UP000606172"/>
    </source>
</evidence>
<protein>
    <recommendedName>
        <fullName evidence="4">Replication initiation protein</fullName>
    </recommendedName>
</protein>
<name>A0A919VAX9_9ACTN</name>
<dbReference type="EMBL" id="BOOW01000051">
    <property type="protein sequence ID" value="GII96873.1"/>
    <property type="molecule type" value="Genomic_DNA"/>
</dbReference>
<proteinExistence type="predicted"/>
<evidence type="ECO:0000256" key="1">
    <source>
        <dbReference type="SAM" id="MobiDB-lite"/>
    </source>
</evidence>
<keyword evidence="3" id="KW-1185">Reference proteome</keyword>
<accession>A0A919VAX9</accession>